<dbReference type="Pfam" id="PF15741">
    <property type="entry name" value="LRIF1"/>
    <property type="match status" value="2"/>
</dbReference>
<name>A0A6J2QXV8_COTGO</name>
<dbReference type="GO" id="GO:0042974">
    <property type="term" value="F:nuclear retinoic acid receptor binding"/>
    <property type="evidence" value="ECO:0007669"/>
    <property type="project" value="InterPro"/>
</dbReference>
<accession>A0A6J2QXV8</accession>
<dbReference type="CTD" id="55791"/>
<proteinExistence type="predicted"/>
<evidence type="ECO:0000313" key="5">
    <source>
        <dbReference type="RefSeq" id="XP_029302796.1"/>
    </source>
</evidence>
<protein>
    <submittedName>
        <fullName evidence="4 5">Ligand-dependent nuclear receptor-interacting factor 1 isoform X1</fullName>
    </submittedName>
</protein>
<keyword evidence="4 5" id="KW-0675">Receptor</keyword>
<dbReference type="InterPro" id="IPR026191">
    <property type="entry name" value="LRIF1"/>
</dbReference>
<gene>
    <name evidence="4 5" type="primary">lrif1</name>
</gene>
<dbReference type="GO" id="GO:0006355">
    <property type="term" value="P:regulation of DNA-templated transcription"/>
    <property type="evidence" value="ECO:0007669"/>
    <property type="project" value="InterPro"/>
</dbReference>
<evidence type="ECO:0000313" key="3">
    <source>
        <dbReference type="Proteomes" id="UP000504630"/>
    </source>
</evidence>
<sequence length="1062" mass="114763">MYTAMKEMDPVHSKTGVYYQAIPAVGGDGRSIMKLIPVQRVNGQFVQSRISQPRMVTTPQKAVTINISSAPVQLLKKASNPSGTKQIFMKQVSFMNVCPNEVGLDLGHTLNKHPPQRHNVNLMAIVPIATPAANSGKLGRLPSQLPVTVKSPSLPRGQCLQIPPSAKVPTVSEQPLGMKKHIFISPANNSSQSSGSPSVVYMSPITGVNQGVTPQRDSAVETLNLLCKIANTTSCGLQSEGSKPHLISIPKVSQRPNSPIKWVIDEEDGSTAPTLDPINSVTSAILRVVAERENAGKHCDVITKPGPTLDPIHSVTSEILRVAAQREKSSEHCDVITKPVSVSSQGKCGHGQENTLEMCNRKHPLNQQNVHVMAIAPIATPAANSGKLGRLPSQLPVTVKSPSLPRGQCLQIPPNAKVPTVSEQPLGMKKLIFISPANNSSQSSGSPSVVYMSPITGVNQGVTPQRDSAVETLNLLCKIANTTSCGLQSEGSKPHLTLIPKVSQRPNSPIKWVIDEEDGSTAPTLDPINSSVTSAILRVVAERENAGKHCDLITTPVSGSSQGKSGQENTLVMCKGKVFFVAKSCSLSYKMGKGDLPTTARKTYEFNKTIGPSSQQSIEAVAPQKRESLRIITSVESDEVIDLCDDDSSQAASGHMSAVNHLEEDNVIFVSYIPPKSESTPNFRLSQMETEQMGTSSFNIVTEQKSLKGETGALGRRQQLESMEVDVETKRPADPITSDGSSGKCSLLEKDTHELENSMDPGTSWTSLPAPESCEMADHLLRQIFGITADVKISLQRIDGASVGSLPAEPLLSESIRSVDDNQEPTSRFKEQELCLQDFNSPQEVKVQTEQKLSEASASLSTCTYSGPLKCSHFKVNKKPLSALSNKCQSGNTSPKAPSCDYKTEPGYVEPIDEDFISTDENDIPNSQDTAARPQTPTCVDLNINTGRMGRKRKSTMCPCCMPAVKSSAKSKEPEEWAWTTEQASKKGCRTKFVRKDVKASRRINCQTAKNNSKTSEVPASDSLSTKYMDADELKLHAQIKRLKELLQEKEAALELMRNSTS</sequence>
<evidence type="ECO:0000256" key="2">
    <source>
        <dbReference type="SAM" id="MobiDB-lite"/>
    </source>
</evidence>
<dbReference type="RefSeq" id="XP_029302796.1">
    <property type="nucleotide sequence ID" value="XM_029446936.1"/>
</dbReference>
<reference evidence="4 5" key="1">
    <citation type="submission" date="2025-04" db="UniProtKB">
        <authorList>
            <consortium name="RefSeq"/>
        </authorList>
    </citation>
    <scope>IDENTIFICATION</scope>
</reference>
<dbReference type="RefSeq" id="XP_029302789.1">
    <property type="nucleotide sequence ID" value="XM_029446929.1"/>
</dbReference>
<dbReference type="GeneID" id="115018111"/>
<dbReference type="PANTHER" id="PTHR16131">
    <property type="entry name" value="LIGAND-DEPENDENT NUCLEAR RECEPTOR-INTERACTING FACTOR 1"/>
    <property type="match status" value="1"/>
</dbReference>
<dbReference type="PANTHER" id="PTHR16131:SF2">
    <property type="entry name" value="LIGAND-DEPENDENT NUCLEAR RECEPTOR-INTERACTING FACTOR 1"/>
    <property type="match status" value="1"/>
</dbReference>
<dbReference type="OrthoDB" id="9944055at2759"/>
<keyword evidence="1" id="KW-0175">Coiled coil</keyword>
<feature type="coiled-coil region" evidence="1">
    <location>
        <begin position="1029"/>
        <end position="1060"/>
    </location>
</feature>
<dbReference type="KEGG" id="cgob:115018111"/>
<organism evidence="3 4">
    <name type="scientific">Cottoperca gobio</name>
    <name type="common">Frogmouth</name>
    <name type="synonym">Aphritis gobio</name>
    <dbReference type="NCBI Taxonomy" id="56716"/>
    <lineage>
        <taxon>Eukaryota</taxon>
        <taxon>Metazoa</taxon>
        <taxon>Chordata</taxon>
        <taxon>Craniata</taxon>
        <taxon>Vertebrata</taxon>
        <taxon>Euteleostomi</taxon>
        <taxon>Actinopterygii</taxon>
        <taxon>Neopterygii</taxon>
        <taxon>Teleostei</taxon>
        <taxon>Neoteleostei</taxon>
        <taxon>Acanthomorphata</taxon>
        <taxon>Eupercaria</taxon>
        <taxon>Perciformes</taxon>
        <taxon>Notothenioidei</taxon>
        <taxon>Bovichtidae</taxon>
        <taxon>Cottoperca</taxon>
    </lineage>
</organism>
<feature type="region of interest" description="Disordered" evidence="2">
    <location>
        <begin position="722"/>
        <end position="745"/>
    </location>
</feature>
<evidence type="ECO:0000313" key="4">
    <source>
        <dbReference type="RefSeq" id="XP_029302789.1"/>
    </source>
</evidence>
<keyword evidence="3" id="KW-1185">Reference proteome</keyword>
<dbReference type="AlphaFoldDB" id="A0A6J2QXV8"/>
<dbReference type="Proteomes" id="UP000504630">
    <property type="component" value="Chromosome 2"/>
</dbReference>
<evidence type="ECO:0000256" key="1">
    <source>
        <dbReference type="SAM" id="Coils"/>
    </source>
</evidence>